<dbReference type="AlphaFoldDB" id="A0A368YSQ7"/>
<protein>
    <submittedName>
        <fullName evidence="3">Glucose/arabinose dehydrogenase</fullName>
    </submittedName>
</protein>
<dbReference type="Gene3D" id="2.120.10.30">
    <property type="entry name" value="TolB, C-terminal domain"/>
    <property type="match status" value="1"/>
</dbReference>
<evidence type="ECO:0000313" key="4">
    <source>
        <dbReference type="Proteomes" id="UP000253324"/>
    </source>
</evidence>
<organism evidence="3 4">
    <name type="scientific">Phyllobacterium bourgognense</name>
    <dbReference type="NCBI Taxonomy" id="314236"/>
    <lineage>
        <taxon>Bacteria</taxon>
        <taxon>Pseudomonadati</taxon>
        <taxon>Pseudomonadota</taxon>
        <taxon>Alphaproteobacteria</taxon>
        <taxon>Hyphomicrobiales</taxon>
        <taxon>Phyllobacteriaceae</taxon>
        <taxon>Phyllobacterium</taxon>
    </lineage>
</organism>
<feature type="signal peptide" evidence="1">
    <location>
        <begin position="1"/>
        <end position="25"/>
    </location>
</feature>
<feature type="domain" description="Glucose/Sorbosone dehydrogenase" evidence="2">
    <location>
        <begin position="44"/>
        <end position="374"/>
    </location>
</feature>
<feature type="chain" id="PRO_5016729511" evidence="1">
    <location>
        <begin position="26"/>
        <end position="378"/>
    </location>
</feature>
<dbReference type="PANTHER" id="PTHR19328">
    <property type="entry name" value="HEDGEHOG-INTERACTING PROTEIN"/>
    <property type="match status" value="1"/>
</dbReference>
<dbReference type="Proteomes" id="UP000253324">
    <property type="component" value="Unassembled WGS sequence"/>
</dbReference>
<accession>A0A368YSQ7</accession>
<sequence length="378" mass="40543">MKQGSKIASAGLFAVLISMPLTAFAKDFKTETVTLSAETIADGLDHPWGLAFLPDGALLVTERGGTIRIVKDGKVSKPVANVPKVVVKGEGGLLDVALAPDFAKSGNIYFSYTEPRQNGTGTVMARARLVRNGDGAELENVSVLLSVKQSTKGSAHFGSRILAAPDGKLFVTIGDQGTMKRSQDFRDEAGSILRINADGTIPADNPFADGKEGLPQIWSKGHRNPQGLVWDPVTGSLLTVEHGAKGGDEVNRPEAGKNYGWPVITYGVDYSGAKIGKGTHAKGYEQPLYYWDPSIAPSGLAVYEGAMFPEWKGDLLAGALKSQMLVRLDRDEKGAIKGEERMLKREFGRIRDVRVASDGSIYLLTDEGDGKIIRLTRA</sequence>
<reference evidence="3 4" key="1">
    <citation type="submission" date="2018-07" db="EMBL/GenBank/DDBJ databases">
        <title>Genomic Encyclopedia of Type Strains, Phase III (KMG-III): the genomes of soil and plant-associated and newly described type strains.</title>
        <authorList>
            <person name="Whitman W."/>
        </authorList>
    </citation>
    <scope>NUCLEOTIDE SEQUENCE [LARGE SCALE GENOMIC DNA]</scope>
    <source>
        <strain evidence="3 4">31-25a</strain>
    </source>
</reference>
<dbReference type="SUPFAM" id="SSF50952">
    <property type="entry name" value="Soluble quinoprotein glucose dehydrogenase"/>
    <property type="match status" value="1"/>
</dbReference>
<dbReference type="InterPro" id="IPR011042">
    <property type="entry name" value="6-blade_b-propeller_TolB-like"/>
</dbReference>
<proteinExistence type="predicted"/>
<dbReference type="Pfam" id="PF07995">
    <property type="entry name" value="GSDH"/>
    <property type="match status" value="1"/>
</dbReference>
<evidence type="ECO:0000313" key="3">
    <source>
        <dbReference type="EMBL" id="RCW83233.1"/>
    </source>
</evidence>
<comment type="caution">
    <text evidence="3">The sequence shown here is derived from an EMBL/GenBank/DDBJ whole genome shotgun (WGS) entry which is preliminary data.</text>
</comment>
<evidence type="ECO:0000259" key="2">
    <source>
        <dbReference type="Pfam" id="PF07995"/>
    </source>
</evidence>
<name>A0A368YSQ7_9HYPH</name>
<keyword evidence="1" id="KW-0732">Signal</keyword>
<dbReference type="OrthoDB" id="9770043at2"/>
<dbReference type="PANTHER" id="PTHR19328:SF75">
    <property type="entry name" value="ALDOSE SUGAR DEHYDROGENASE YLII"/>
    <property type="match status" value="1"/>
</dbReference>
<gene>
    <name evidence="3" type="ORF">C7476_106267</name>
</gene>
<keyword evidence="4" id="KW-1185">Reference proteome</keyword>
<dbReference type="EMBL" id="QPJM01000006">
    <property type="protein sequence ID" value="RCW83233.1"/>
    <property type="molecule type" value="Genomic_DNA"/>
</dbReference>
<evidence type="ECO:0000256" key="1">
    <source>
        <dbReference type="SAM" id="SignalP"/>
    </source>
</evidence>
<dbReference type="InterPro" id="IPR012938">
    <property type="entry name" value="Glc/Sorbosone_DH"/>
</dbReference>
<dbReference type="InterPro" id="IPR011041">
    <property type="entry name" value="Quinoprot_gluc/sorb_DH_b-prop"/>
</dbReference>
<dbReference type="RefSeq" id="WP_114430413.1">
    <property type="nucleotide sequence ID" value="NZ_QPJM01000006.1"/>
</dbReference>